<organism evidence="4 5">
    <name type="scientific">Triparma laevis f. longispina</name>
    <dbReference type="NCBI Taxonomy" id="1714387"/>
    <lineage>
        <taxon>Eukaryota</taxon>
        <taxon>Sar</taxon>
        <taxon>Stramenopiles</taxon>
        <taxon>Ochrophyta</taxon>
        <taxon>Bolidophyceae</taxon>
        <taxon>Parmales</taxon>
        <taxon>Triparmaceae</taxon>
        <taxon>Triparma</taxon>
    </lineage>
</organism>
<feature type="region of interest" description="Disordered" evidence="1">
    <location>
        <begin position="2592"/>
        <end position="2668"/>
    </location>
</feature>
<protein>
    <recommendedName>
        <fullName evidence="3">EF-hand domain-containing protein</fullName>
    </recommendedName>
</protein>
<feature type="region of interest" description="Disordered" evidence="1">
    <location>
        <begin position="1743"/>
        <end position="1769"/>
    </location>
</feature>
<comment type="caution">
    <text evidence="4">The sequence shown here is derived from an EMBL/GenBank/DDBJ whole genome shotgun (WGS) entry which is preliminary data.</text>
</comment>
<evidence type="ECO:0000256" key="2">
    <source>
        <dbReference type="SAM" id="Phobius"/>
    </source>
</evidence>
<feature type="transmembrane region" description="Helical" evidence="2">
    <location>
        <begin position="978"/>
        <end position="1000"/>
    </location>
</feature>
<dbReference type="GO" id="GO:0005509">
    <property type="term" value="F:calcium ion binding"/>
    <property type="evidence" value="ECO:0007669"/>
    <property type="project" value="InterPro"/>
</dbReference>
<feature type="transmembrane region" description="Helical" evidence="2">
    <location>
        <begin position="1040"/>
        <end position="1062"/>
    </location>
</feature>
<dbReference type="Proteomes" id="UP001165122">
    <property type="component" value="Unassembled WGS sequence"/>
</dbReference>
<dbReference type="SUPFAM" id="SSF47473">
    <property type="entry name" value="EF-hand"/>
    <property type="match status" value="1"/>
</dbReference>
<evidence type="ECO:0000313" key="5">
    <source>
        <dbReference type="Proteomes" id="UP001165122"/>
    </source>
</evidence>
<evidence type="ECO:0000256" key="1">
    <source>
        <dbReference type="SAM" id="MobiDB-lite"/>
    </source>
</evidence>
<feature type="domain" description="EF-hand" evidence="3">
    <location>
        <begin position="3463"/>
        <end position="3498"/>
    </location>
</feature>
<feature type="compositionally biased region" description="Basic residues" evidence="1">
    <location>
        <begin position="2597"/>
        <end position="2610"/>
    </location>
</feature>
<dbReference type="InterPro" id="IPR002048">
    <property type="entry name" value="EF_hand_dom"/>
</dbReference>
<sequence length="3609" mass="397312">MPVKIDPTPPSEGTSDVANLDDLKAFEDDNTEVPQTPLVSKSLRPGPAAETRANNLKKMKKIMSPGLKKARRASKMRKLFRICVLLGYFALSLLYLQYLEYTSTTSTLANILSLTEPVLIQVRDCEVIFAHNDESELTVDLKMGAEEDAFYEIAGNNITVMPSPTSGLDCLLTVKVPEDIILPSLTLEGWRSVQTVNEVQCNFPFTVTGLDTNLTFYDCTYRVGSEEGGVGNGTLEDGYGPKSPWCAMVPTLSIDDMEAEDSDELLDFCEAQDQLPLISVSTNDDVSLDFGAYNSLTVFGSAMYVKLGGVSAANVDIEISEGMIQMEHLNVLYDSSFTTLDGDVTLVTTGVPAAFVNYTVGLADYCISARNMTILASSKANTTDPAAEDGRRRWLNEVEEEEIPEDTTTNSTEEDSSPDPFAPAYQSTGSVKICYDDTFCNDYANPTFKVNAPWGALYVTQAISIPQIDKAKNYNLAKGKSMNTPHFNGEGTFYLKGLRTWLEEDPDSDGFVTINSYGPGQDVGKWLFSTNIAYHFFDPWMLDVVSGGLLVPVRTDVRVRNIPSQCPYRSGWSNDMSRSIFDLGGASDALHRTIDTITSDSVVLNAIDTGDGLKTKFTYVSPTNVKKNFMKLTDSMASVLALLMSLILSFILGYVALEIFITKGRQAQKGFMVFLEAMGRYKRAVVLRETGQLSTFNIKIDNLKAAYEKSVKAKVGGDLDEDQEEEESALAQALNFKQRIIDWFMPNPKATPIATPYEVIENLAEGRARLKVKSLDLFLKKVSVPRPPSAPRMTPIDIKEFIEKYEYFCFHNKYSVYDVPSSDKILGKFGFAQEATSGTHTDVFTRLRFKTPRENEADRQNSNVSILPRIGENSLQAFIRVRCIVSGLDNDFITTRMFNMKYDNYVRASAIDTPIPITKRAMLTACNCPFERMTLTRIVSDDNASIIDFSLIKGPPSDKIPEMTVHDILEPGWWQSDIIAVFGHAIVPVVVMVPLLYATFKCEAAKASSSNREWTGLYDLQHAPWRFLNKDRYDLEPANFAFVIFGMVISGLCLLELFCHYAQMDFRPQLRNRPNNSFSYMRGYKWKPIEFWLQGRSLASKLFRYFLQRSIVNLVKFFVFLHFAYVALMFTWGILGAVLNPNKFLCYAAAAGTVLAFVGTQYKTLQKVMAVAKGSTGEGINSQLENSIKSSLAGCTVGKFAVVLSGLSGNEVKTAQAAREAVEDQADGLLAEHGFSVDIDLDDIFGEEIGESVKSELSLSRPWAATVLAIAERNDEKKKAFAAELTEIQGVEFDARVSEALIEIAHNDEDIRKAAAKRIFVCVWEALQERSPDVGLMPNPDLMLAILELLRGEALRFAELFEVDDPSLPAFQILIANQTGDESTKLHAIVKILDYYQRGLSQDADIDEALEAMIHLVEGKELMVQDWQEDSMFIRDYEILATLLGMPSVGAQNIDRPMPKHWGDGCSVTKNLNRSFLLRYMAVLVQQRASLLLHTSDEMGNFLNHQVFSNSNGLGKIAVHHVRALKAICVGTDINTTAFAIECGIDVSLANSVAYLLSEDQKRDQSTSQVKRKKASMMGLLQAMSPSSQVGWMAERARSNRTPKLMFGVISIAMRKTEGLEVDESIETMIGDYCVLHFGGEEPRASLYSKKTTIQNLIKFFTANTSAKMKRAALDLLDPNTKKPLIAPEMVELAALGAGFEEEINMERVADSVTGIFAGSPCPSGALEGKKWLKKMVEQAKIPEDEQPFDPELDANISDTSSTASSSIASSTNTNVLGRNILAGGESSISSKIYVANRLAEFIERKDAVVIGNSRTSKMGIADSLKKKEQKKKEIIEFASGMLEIKNKMPVALVELILRKSLPRMNITEALMKSVMHILTLPWCSTMKESAWKDVVTEVSELLNMDAEVLKASLGAMLPSNETDIDGDEGPATAEDDIASFLSESGASNKQISGSILFCSKWEVARKESLSALSNLADFSAEMKIPAFWPLMLATNNAPVAGNSIMGHLKAFLVNDLKIDPNVVSIMEAFTARDHHAVAKLKSDYGWNGIEKGIKLFGASDDMLTTIKLGAMELSHDPENYKDSASIAALIAFASRFDKRFDFVHRGEEGDDGRQNWQCHFPAKGEVQLGDSTITPSQILANQCCIPQGYIEALMAIGPMGVKREDLRTAIVSMVGEQGLEGNKERYIQPTGLNIEEVYARGFLSIASGATGSVEDIAGACGFDIDLAEGLVRITGCRAVDSDMCNYKTLCTDPGFEAMTKWMGLDRDISAAIVALVKQDKDNLSETSKVLGLGMSTNVLKALAVVSEVSTMNLSKDYVNGYGMIKACIAPLAKIYGVNHRKAAIVSAFVIRVAQGDLSPIMELAPTLGIGRTSIPFVAAISMLASPLPMVTEEGFESDWLQQRHSCTAARLLSKDLRCDESWLGFLLDAGRGLSRGIEPISILFSAALGAELDIEGTFIMVIYLIKHYPKYKKKSKFKWKEARREAECLGSLREEAIVQADLLSVLAERVGCEREVAHFFMAISFSGHALKTLPNVIDRYYTYNVTANPKEIVSKNLHVLVSIAHGDEENLRMWGRDCSLLKKLGFDVSPSSIRAKSPKRKKRKGRSKSPNRASMAGPPSVLSPVEKSGRSSPGNQSDASSVNSPEPGTVTFDGNLPTKPTENPLPKDSPIIFFVRLGHKNANAFDIKAEGNEEDDPTIAEVSINDKLMIPKAVFCLLNHNWNTLTKKPKLPQRSLITEFMLHLCTDDGMGRALVALATRGISCKENLSVMNSVRADTASKYFEHARPFYGVRPRELMEHIVKVTKRIGGTGGVYARCFMAGASEAPFFIEEAVSAACNKLGVGDIDIVVCMMKAQKGDLESLSSLALKCCAITDNVLGMQNVQKSCINALKYISNTSRSGWSEGFRNIAVLQSELFGSGEEFTQKWATQSLALATDESSFVRPEMVKEFEYSVSSRIDDRVFQIMGVLHVARNVLTQVKNVLTKITASFNLSEFDIKTLENMISLWNKSSAVFTNATDGNSIIKGIDDAWVEKFNTPPGAISLFFAANNSILDTIASSLKLLGSQDNLGMTFDSDLPHFLLALKRDSILSLGEKKEGHNVGPTVTVKEPMRNILWNMMVTLNGGEENLDDEWKHFSDEERRQKMRLFMSMFTSSQEFFQPLLLEMYTDLTESFLKQYELMVTPNSVLSSEDVEELTSRVMSNADAGTKEWITLMITKGSPSPVGRMLALIGNSVEEVWSSYPLYIMKESGLTPGQASILDILFKTGSTSTDGSGDDDKKLRNIVSECLKITRPDMKSGEMEDAIGVMTSYVSFANSILQDVESGSAEGWLRNKDQIIQDFASSIGCSVDFSRGFIGIAMNDLMAFSRMAKMFQECEPERVCDFERVMIRLFPMKGLLDTGGGEDGGEDGEGGGDGGGGDEEEVPFSLSDAFSLMDNVGDGAGMLVFDEVMELLKLYKLDDVSEQRALWFFAKVDKDNSKTLDEEQFVEFMGYLQEESKKKVLEDIGYDTPTLAGNLALNVVILLLLFAFIFFGITGFAVAGSFGACINSALPVATGGGMGGDEIKEKLEELKDKIMKKIKSKMTGGGDEEEGQAGDEGGDEGGDEKE</sequence>
<dbReference type="PROSITE" id="PS50222">
    <property type="entry name" value="EF_HAND_2"/>
    <property type="match status" value="1"/>
</dbReference>
<keyword evidence="2" id="KW-0812">Transmembrane</keyword>
<dbReference type="OrthoDB" id="10452811at2759"/>
<feature type="transmembrane region" description="Helical" evidence="2">
    <location>
        <begin position="3518"/>
        <end position="3542"/>
    </location>
</feature>
<keyword evidence="5" id="KW-1185">Reference proteome</keyword>
<dbReference type="InterPro" id="IPR011992">
    <property type="entry name" value="EF-hand-dom_pair"/>
</dbReference>
<feature type="compositionally biased region" description="Polar residues" evidence="1">
    <location>
        <begin position="2631"/>
        <end position="2647"/>
    </location>
</feature>
<feature type="transmembrane region" description="Helical" evidence="2">
    <location>
        <begin position="636"/>
        <end position="661"/>
    </location>
</feature>
<feature type="transmembrane region" description="Helical" evidence="2">
    <location>
        <begin position="79"/>
        <end position="98"/>
    </location>
</feature>
<name>A0A9W7A5F4_9STRA</name>
<feature type="compositionally biased region" description="Acidic residues" evidence="1">
    <location>
        <begin position="3589"/>
        <end position="3609"/>
    </location>
</feature>
<feature type="region of interest" description="Disordered" evidence="1">
    <location>
        <begin position="3401"/>
        <end position="3423"/>
    </location>
</feature>
<proteinExistence type="predicted"/>
<accession>A0A9W7A5F4</accession>
<reference evidence="5" key="1">
    <citation type="journal article" date="2023" name="Commun. Biol.">
        <title>Genome analysis of Parmales, the sister group of diatoms, reveals the evolutionary specialization of diatoms from phago-mixotrophs to photoautotrophs.</title>
        <authorList>
            <person name="Ban H."/>
            <person name="Sato S."/>
            <person name="Yoshikawa S."/>
            <person name="Yamada K."/>
            <person name="Nakamura Y."/>
            <person name="Ichinomiya M."/>
            <person name="Sato N."/>
            <person name="Blanc-Mathieu R."/>
            <person name="Endo H."/>
            <person name="Kuwata A."/>
            <person name="Ogata H."/>
        </authorList>
    </citation>
    <scope>NUCLEOTIDE SEQUENCE [LARGE SCALE GENOMIC DNA]</scope>
    <source>
        <strain evidence="5">NIES 3700</strain>
    </source>
</reference>
<feature type="compositionally biased region" description="Low complexity" evidence="1">
    <location>
        <begin position="1754"/>
        <end position="1769"/>
    </location>
</feature>
<feature type="region of interest" description="Disordered" evidence="1">
    <location>
        <begin position="379"/>
        <end position="422"/>
    </location>
</feature>
<evidence type="ECO:0000259" key="3">
    <source>
        <dbReference type="PROSITE" id="PS50222"/>
    </source>
</evidence>
<evidence type="ECO:0000313" key="4">
    <source>
        <dbReference type="EMBL" id="GMH62289.1"/>
    </source>
</evidence>
<keyword evidence="2" id="KW-1133">Transmembrane helix</keyword>
<dbReference type="EMBL" id="BRXW01000516">
    <property type="protein sequence ID" value="GMH62289.1"/>
    <property type="molecule type" value="Genomic_DNA"/>
</dbReference>
<feature type="transmembrane region" description="Helical" evidence="2">
    <location>
        <begin position="1111"/>
        <end position="1135"/>
    </location>
</feature>
<gene>
    <name evidence="4" type="ORF">TrLO_g6528</name>
</gene>
<feature type="compositionally biased region" description="Acidic residues" evidence="1">
    <location>
        <begin position="3406"/>
        <end position="3423"/>
    </location>
</feature>
<dbReference type="Gene3D" id="1.10.238.10">
    <property type="entry name" value="EF-hand"/>
    <property type="match status" value="1"/>
</dbReference>
<feature type="region of interest" description="Disordered" evidence="1">
    <location>
        <begin position="3583"/>
        <end position="3609"/>
    </location>
</feature>
<keyword evidence="2" id="KW-0472">Membrane</keyword>